<reference evidence="3" key="1">
    <citation type="journal article" date="2019" name="Int. J. Syst. Evol. Microbiol.">
        <title>The Global Catalogue of Microorganisms (GCM) 10K type strain sequencing project: providing services to taxonomists for standard genome sequencing and annotation.</title>
        <authorList>
            <consortium name="The Broad Institute Genomics Platform"/>
            <consortium name="The Broad Institute Genome Sequencing Center for Infectious Disease"/>
            <person name="Wu L."/>
            <person name="Ma J."/>
        </authorList>
    </citation>
    <scope>NUCLEOTIDE SEQUENCE [LARGE SCALE GENOMIC DNA]</scope>
    <source>
        <strain evidence="3">JCM 6886</strain>
    </source>
</reference>
<proteinExistence type="predicted"/>
<dbReference type="InterPro" id="IPR053136">
    <property type="entry name" value="UTP_pyrophosphatase-like"/>
</dbReference>
<dbReference type="InterPro" id="IPR002725">
    <property type="entry name" value="YgjP-like_metallopeptidase"/>
</dbReference>
<dbReference type="GO" id="GO:0008237">
    <property type="term" value="F:metallopeptidase activity"/>
    <property type="evidence" value="ECO:0007669"/>
    <property type="project" value="UniProtKB-KW"/>
</dbReference>
<keyword evidence="2" id="KW-0378">Hydrolase</keyword>
<keyword evidence="2" id="KW-0482">Metalloprotease</keyword>
<keyword evidence="2" id="KW-0645">Protease</keyword>
<dbReference type="CDD" id="cd07344">
    <property type="entry name" value="M48_yhfN_like"/>
    <property type="match status" value="1"/>
</dbReference>
<gene>
    <name evidence="2" type="ORF">GCM10008964_28040</name>
</gene>
<organism evidence="2 3">
    <name type="scientific">Methylophaga marina</name>
    <dbReference type="NCBI Taxonomy" id="45495"/>
    <lineage>
        <taxon>Bacteria</taxon>
        <taxon>Pseudomonadati</taxon>
        <taxon>Pseudomonadota</taxon>
        <taxon>Gammaproteobacteria</taxon>
        <taxon>Thiotrichales</taxon>
        <taxon>Piscirickettsiaceae</taxon>
        <taxon>Methylophaga</taxon>
    </lineage>
</organism>
<dbReference type="PANTHER" id="PTHR30399">
    <property type="entry name" value="UNCHARACTERIZED PROTEIN YGJP"/>
    <property type="match status" value="1"/>
</dbReference>
<dbReference type="RefSeq" id="WP_286304236.1">
    <property type="nucleotide sequence ID" value="NZ_AP027741.1"/>
</dbReference>
<comment type="caution">
    <text evidence="2">The sequence shown here is derived from an EMBL/GenBank/DDBJ whole genome shotgun (WGS) entry which is preliminary data.</text>
</comment>
<dbReference type="Proteomes" id="UP001501476">
    <property type="component" value="Unassembled WGS sequence"/>
</dbReference>
<dbReference type="Pfam" id="PF01863">
    <property type="entry name" value="YgjP-like"/>
    <property type="match status" value="1"/>
</dbReference>
<protein>
    <submittedName>
        <fullName evidence="2">SprT family zinc-dependent metalloprotease</fullName>
    </submittedName>
</protein>
<dbReference type="Gene3D" id="3.30.2010.10">
    <property type="entry name" value="Metalloproteases ('zincins'), catalytic domain"/>
    <property type="match status" value="1"/>
</dbReference>
<dbReference type="EMBL" id="BAAADG010000018">
    <property type="protein sequence ID" value="GAA0235062.1"/>
    <property type="molecule type" value="Genomic_DNA"/>
</dbReference>
<evidence type="ECO:0000259" key="1">
    <source>
        <dbReference type="Pfam" id="PF01863"/>
    </source>
</evidence>
<sequence length="233" mass="27424">MPEVTIGSLDVELNRKDIKNLHISVLPPDGRVRVSAPLKLTETAIRTAVVHRLPWIKRQQHNFANQLRESAREFVSGETHYLWGKRYRLEVIERFGKHEIKLSGNRLRMYVRNGTTLEKRTELLNSYYRQEVKLKLPMLLELWGQNLGVRPSSYLVRKMRTKWGSCNQNQKRILINSELAKKPSDCLEFVVLHEIAHLLERHHNDRFVALLDKNMPQWPEVKALLNKLPVHFD</sequence>
<dbReference type="PANTHER" id="PTHR30399:SF1">
    <property type="entry name" value="UTP PYROPHOSPHATASE"/>
    <property type="match status" value="1"/>
</dbReference>
<name>A0ABP3DKP7_9GAMM</name>
<feature type="domain" description="YgjP-like metallopeptidase" evidence="1">
    <location>
        <begin position="25"/>
        <end position="227"/>
    </location>
</feature>
<keyword evidence="3" id="KW-1185">Reference proteome</keyword>
<evidence type="ECO:0000313" key="3">
    <source>
        <dbReference type="Proteomes" id="UP001501476"/>
    </source>
</evidence>
<evidence type="ECO:0000313" key="2">
    <source>
        <dbReference type="EMBL" id="GAA0235062.1"/>
    </source>
</evidence>
<accession>A0ABP3DKP7</accession>